<evidence type="ECO:0000313" key="2">
    <source>
        <dbReference type="EMBL" id="KAL3791917.1"/>
    </source>
</evidence>
<organism evidence="2 3">
    <name type="scientific">Cyclotella cryptica</name>
    <dbReference type="NCBI Taxonomy" id="29204"/>
    <lineage>
        <taxon>Eukaryota</taxon>
        <taxon>Sar</taxon>
        <taxon>Stramenopiles</taxon>
        <taxon>Ochrophyta</taxon>
        <taxon>Bacillariophyta</taxon>
        <taxon>Coscinodiscophyceae</taxon>
        <taxon>Thalassiosirophycidae</taxon>
        <taxon>Stephanodiscales</taxon>
        <taxon>Stephanodiscaceae</taxon>
        <taxon>Cyclotella</taxon>
    </lineage>
</organism>
<feature type="domain" description="Helicase-associated" evidence="1">
    <location>
        <begin position="287"/>
        <end position="347"/>
    </location>
</feature>
<sequence length="352" mass="40224">MNGNNNFNRSPGVGNPCHPLSLTGHSFRKYPRHSFEPLYFSLVDIPGVSTSRFPNFIPGINSYQHLTNPHFTSAAALASLPEVIRKKECTDYGIAHKEMMVNKIAVNESIRFHQILLALTEMQLLDMSRNAAHMCKQGLRCVPSRVDSFSTLRTLKLSKQSQPSTILSNALMTLPHAPGPKHMSSGETAKAPDAAELSKSSKRLNILTKSRARIDLRALWYKRYGELVEFHEANGHCDVPQRYAANIELGRWVKDQRTFQAKGMLSQERIELLNKIGFSWRIRCHNDFWEKRCREMVDYKNAHGHCNVSISDPANCQLARWVDRQRRARKLGKISEERVKQLDDIGFIWSVR</sequence>
<accession>A0ABD3PW22</accession>
<gene>
    <name evidence="2" type="ORF">HJC23_010777</name>
</gene>
<dbReference type="PANTHER" id="PTHR33418:SF1">
    <property type="entry name" value="HELICASE-ASSOCIATED DOMAIN-CONTAINING PROTEIN"/>
    <property type="match status" value="1"/>
</dbReference>
<feature type="domain" description="Helicase-associated" evidence="1">
    <location>
        <begin position="219"/>
        <end position="278"/>
    </location>
</feature>
<dbReference type="InterPro" id="IPR005114">
    <property type="entry name" value="Helicase_assoc"/>
</dbReference>
<proteinExistence type="predicted"/>
<dbReference type="AlphaFoldDB" id="A0ABD3PW22"/>
<dbReference type="PANTHER" id="PTHR33418">
    <property type="entry name" value="HELICASE-ASSOCIATED"/>
    <property type="match status" value="1"/>
</dbReference>
<keyword evidence="3" id="KW-1185">Reference proteome</keyword>
<protein>
    <recommendedName>
        <fullName evidence="1">Helicase-associated domain-containing protein</fullName>
    </recommendedName>
</protein>
<reference evidence="2 3" key="1">
    <citation type="journal article" date="2020" name="G3 (Bethesda)">
        <title>Improved Reference Genome for Cyclotella cryptica CCMP332, a Model for Cell Wall Morphogenesis, Salinity Adaptation, and Lipid Production in Diatoms (Bacillariophyta).</title>
        <authorList>
            <person name="Roberts W.R."/>
            <person name="Downey K.M."/>
            <person name="Ruck E.C."/>
            <person name="Traller J.C."/>
            <person name="Alverson A.J."/>
        </authorList>
    </citation>
    <scope>NUCLEOTIDE SEQUENCE [LARGE SCALE GENOMIC DNA]</scope>
    <source>
        <strain evidence="2 3">CCMP332</strain>
    </source>
</reference>
<evidence type="ECO:0000313" key="3">
    <source>
        <dbReference type="Proteomes" id="UP001516023"/>
    </source>
</evidence>
<dbReference type="EMBL" id="JABMIG020000108">
    <property type="protein sequence ID" value="KAL3791917.1"/>
    <property type="molecule type" value="Genomic_DNA"/>
</dbReference>
<comment type="caution">
    <text evidence="2">The sequence shown here is derived from an EMBL/GenBank/DDBJ whole genome shotgun (WGS) entry which is preliminary data.</text>
</comment>
<dbReference type="Gene3D" id="6.10.140.530">
    <property type="match status" value="2"/>
</dbReference>
<dbReference type="Proteomes" id="UP001516023">
    <property type="component" value="Unassembled WGS sequence"/>
</dbReference>
<dbReference type="Pfam" id="PF03457">
    <property type="entry name" value="HA"/>
    <property type="match status" value="2"/>
</dbReference>
<name>A0ABD3PW22_9STRA</name>
<evidence type="ECO:0000259" key="1">
    <source>
        <dbReference type="Pfam" id="PF03457"/>
    </source>
</evidence>